<keyword evidence="2" id="KW-1185">Reference proteome</keyword>
<accession>A0ACD5YP21</accession>
<organism evidence="1 2">
    <name type="scientific">Avena sativa</name>
    <name type="common">Oat</name>
    <dbReference type="NCBI Taxonomy" id="4498"/>
    <lineage>
        <taxon>Eukaryota</taxon>
        <taxon>Viridiplantae</taxon>
        <taxon>Streptophyta</taxon>
        <taxon>Embryophyta</taxon>
        <taxon>Tracheophyta</taxon>
        <taxon>Spermatophyta</taxon>
        <taxon>Magnoliopsida</taxon>
        <taxon>Liliopsida</taxon>
        <taxon>Poales</taxon>
        <taxon>Poaceae</taxon>
        <taxon>BOP clade</taxon>
        <taxon>Pooideae</taxon>
        <taxon>Poodae</taxon>
        <taxon>Poeae</taxon>
        <taxon>Poeae Chloroplast Group 1 (Aveneae type)</taxon>
        <taxon>Aveninae</taxon>
        <taxon>Avena</taxon>
    </lineage>
</organism>
<proteinExistence type="predicted"/>
<name>A0ACD5YP21_AVESA</name>
<protein>
    <submittedName>
        <fullName evidence="1">Uncharacterized protein</fullName>
    </submittedName>
</protein>
<dbReference type="Proteomes" id="UP001732700">
    <property type="component" value="Chromosome 6A"/>
</dbReference>
<evidence type="ECO:0000313" key="1">
    <source>
        <dbReference type="EnsemblPlants" id="AVESA.00010b.r2.6AG1014100.1.CDS"/>
    </source>
</evidence>
<sequence length="352" mass="41148">MAGVNEETSVYVGGLPYDADEEMLRVYFEPCGTIVSVKVINDQRVRGKCYGFVTYTHPKAAQRAIMQMDGKQIGNRAVRVNEVRTRGENRDFGRDGFRRDPIRDGRDGYFDRRDRERSYDRHRDRDLYHDRDSDRPRDHGRDRYDDRGGFDQEIDYPMDRDHDGDERRARDHYRGDHDRPVETRNVDSDNDRDKENSKGYDSERDKDKEQPPRKRFSRPKGRDSREMSSSSDDLHNDVKHQLDKAIQMHEDLENEVSQFKDKVTTKEHHIADLQKKSQKLEEELAAARKVSSERQLVVTKLYKCFLQLQDFNERAKTAENELKALVDSAMSEIDMAEDATTKDGSGYENGVV</sequence>
<dbReference type="EnsemblPlants" id="AVESA.00010b.r2.6AG1014100.1">
    <property type="protein sequence ID" value="AVESA.00010b.r2.6AG1014100.1.CDS"/>
    <property type="gene ID" value="AVESA.00010b.r2.6AG1014100"/>
</dbReference>
<evidence type="ECO:0000313" key="2">
    <source>
        <dbReference type="Proteomes" id="UP001732700"/>
    </source>
</evidence>
<reference evidence="1" key="2">
    <citation type="submission" date="2025-09" db="UniProtKB">
        <authorList>
            <consortium name="EnsemblPlants"/>
        </authorList>
    </citation>
    <scope>IDENTIFICATION</scope>
</reference>
<reference evidence="1" key="1">
    <citation type="submission" date="2021-05" db="EMBL/GenBank/DDBJ databases">
        <authorList>
            <person name="Scholz U."/>
            <person name="Mascher M."/>
            <person name="Fiebig A."/>
        </authorList>
    </citation>
    <scope>NUCLEOTIDE SEQUENCE [LARGE SCALE GENOMIC DNA]</scope>
</reference>